<evidence type="ECO:0000313" key="1">
    <source>
        <dbReference type="Ensembl" id="ENSCPBP00000002604.1"/>
    </source>
</evidence>
<accession>A0A8C3H5T5</accession>
<reference evidence="1" key="1">
    <citation type="submission" date="2025-08" db="UniProtKB">
        <authorList>
            <consortium name="Ensembl"/>
        </authorList>
    </citation>
    <scope>IDENTIFICATION</scope>
</reference>
<dbReference type="Ensembl" id="ENSCPBT00000003183.1">
    <property type="protein sequence ID" value="ENSCPBP00000002604.1"/>
    <property type="gene ID" value="ENSCPBG00000002091.1"/>
</dbReference>
<name>A0A8C3H5T5_CHRPI</name>
<protein>
    <submittedName>
        <fullName evidence="1">Uncharacterized protein</fullName>
    </submittedName>
</protein>
<reference evidence="1" key="2">
    <citation type="submission" date="2025-09" db="UniProtKB">
        <authorList>
            <consortium name="Ensembl"/>
        </authorList>
    </citation>
    <scope>IDENTIFICATION</scope>
</reference>
<dbReference type="Proteomes" id="UP000694380">
    <property type="component" value="Unplaced"/>
</dbReference>
<sequence length="54" mass="5927">AFLSKSRHLATLNVPRPALYPIQDTHTLTCPRSQTCPHTVALPPPTQTPCDGLY</sequence>
<proteinExistence type="predicted"/>
<keyword evidence="2" id="KW-1185">Reference proteome</keyword>
<evidence type="ECO:0000313" key="2">
    <source>
        <dbReference type="Proteomes" id="UP000694380"/>
    </source>
</evidence>
<dbReference type="AlphaFoldDB" id="A0A8C3H5T5"/>
<organism evidence="1 2">
    <name type="scientific">Chrysemys picta bellii</name>
    <name type="common">Western painted turtle</name>
    <name type="synonym">Emys bellii</name>
    <dbReference type="NCBI Taxonomy" id="8478"/>
    <lineage>
        <taxon>Eukaryota</taxon>
        <taxon>Metazoa</taxon>
        <taxon>Chordata</taxon>
        <taxon>Craniata</taxon>
        <taxon>Vertebrata</taxon>
        <taxon>Euteleostomi</taxon>
        <taxon>Archelosauria</taxon>
        <taxon>Testudinata</taxon>
        <taxon>Testudines</taxon>
        <taxon>Cryptodira</taxon>
        <taxon>Durocryptodira</taxon>
        <taxon>Testudinoidea</taxon>
        <taxon>Emydidae</taxon>
        <taxon>Chrysemys</taxon>
    </lineage>
</organism>